<dbReference type="GO" id="GO:0016805">
    <property type="term" value="F:dipeptidase activity"/>
    <property type="evidence" value="ECO:0007669"/>
    <property type="project" value="UniProtKB-KW"/>
</dbReference>
<dbReference type="InterPro" id="IPR005320">
    <property type="entry name" value="Peptidase_S51"/>
</dbReference>
<keyword evidence="2" id="KW-0645">Protease</keyword>
<comment type="caution">
    <text evidence="5">The sequence shown here is derived from an EMBL/GenBank/DDBJ whole genome shotgun (WGS) entry which is preliminary data.</text>
</comment>
<dbReference type="SUPFAM" id="SSF52317">
    <property type="entry name" value="Class I glutamine amidotransferase-like"/>
    <property type="match status" value="1"/>
</dbReference>
<keyword evidence="4" id="KW-0720">Serine protease</keyword>
<reference evidence="6" key="1">
    <citation type="journal article" date="2019" name="Int. J. Syst. Evol. Microbiol.">
        <title>The Global Catalogue of Microorganisms (GCM) 10K type strain sequencing project: providing services to taxonomists for standard genome sequencing and annotation.</title>
        <authorList>
            <consortium name="The Broad Institute Genomics Platform"/>
            <consortium name="The Broad Institute Genome Sequencing Center for Infectious Disease"/>
            <person name="Wu L."/>
            <person name="Ma J."/>
        </authorList>
    </citation>
    <scope>NUCLEOTIDE SEQUENCE [LARGE SCALE GENOMIC DNA]</scope>
    <source>
        <strain evidence="6">JCM 3369</strain>
    </source>
</reference>
<evidence type="ECO:0000313" key="6">
    <source>
        <dbReference type="Proteomes" id="UP001595955"/>
    </source>
</evidence>
<dbReference type="Proteomes" id="UP001595955">
    <property type="component" value="Unassembled WGS sequence"/>
</dbReference>
<keyword evidence="3 5" id="KW-0378">Hydrolase</keyword>
<comment type="similarity">
    <text evidence="1">Belongs to the peptidase S51 family.</text>
</comment>
<dbReference type="EMBL" id="JBHSGF010000004">
    <property type="protein sequence ID" value="MFC4554943.1"/>
    <property type="molecule type" value="Genomic_DNA"/>
</dbReference>
<name>A0ABV9D9L0_9MICO</name>
<dbReference type="CDD" id="cd03146">
    <property type="entry name" value="GAT1_Peptidase_E"/>
    <property type="match status" value="1"/>
</dbReference>
<proteinExistence type="inferred from homology"/>
<dbReference type="PANTHER" id="PTHR20842">
    <property type="entry name" value="PROTEASE S51 ALPHA-ASPARTYL DIPEPTIDASE"/>
    <property type="match status" value="1"/>
</dbReference>
<dbReference type="Pfam" id="PF03575">
    <property type="entry name" value="Peptidase_S51"/>
    <property type="match status" value="1"/>
</dbReference>
<dbReference type="Gene3D" id="3.40.50.880">
    <property type="match status" value="1"/>
</dbReference>
<dbReference type="NCBIfam" id="NF003642">
    <property type="entry name" value="PRK05282.1"/>
    <property type="match status" value="1"/>
</dbReference>
<accession>A0ABV9D9L0</accession>
<dbReference type="InterPro" id="IPR029062">
    <property type="entry name" value="Class_I_gatase-like"/>
</dbReference>
<organism evidence="5 6">
    <name type="scientific">Georgenia faecalis</name>
    <dbReference type="NCBI Taxonomy" id="2483799"/>
    <lineage>
        <taxon>Bacteria</taxon>
        <taxon>Bacillati</taxon>
        <taxon>Actinomycetota</taxon>
        <taxon>Actinomycetes</taxon>
        <taxon>Micrococcales</taxon>
        <taxon>Bogoriellaceae</taxon>
        <taxon>Georgenia</taxon>
    </lineage>
</organism>
<sequence length="245" mass="26207">MTPHTPTTRENPVQLLLLSNSTAPGRGYLEHARDALADVLGGARDLVFVPYALADHDAYTAQVAGALAPLGIRVTGAHTGDPATLVRDAPAIFVGGGNTFRLVDQLHRRGLVESIRAAVDAGAPYIGSSAGTNVATPSLRTTNDMPIVEPPSFSTLGLVPFQINPHYLDPDPSSTHQGETRELRLLQYLEENPGPVLGMREGTWLRRRDDRLVLEGEPSGARFFARGAEPAEVPTGTDLSHLLRA</sequence>
<dbReference type="EC" id="3.4.13.21" evidence="5"/>
<keyword evidence="5" id="KW-0224">Dipeptidase</keyword>
<evidence type="ECO:0000256" key="2">
    <source>
        <dbReference type="ARBA" id="ARBA00022670"/>
    </source>
</evidence>
<dbReference type="PANTHER" id="PTHR20842:SF0">
    <property type="entry name" value="ALPHA-ASPARTYL DIPEPTIDASE"/>
    <property type="match status" value="1"/>
</dbReference>
<evidence type="ECO:0000313" key="5">
    <source>
        <dbReference type="EMBL" id="MFC4554943.1"/>
    </source>
</evidence>
<keyword evidence="6" id="KW-1185">Reference proteome</keyword>
<dbReference type="RefSeq" id="WP_222928787.1">
    <property type="nucleotide sequence ID" value="NZ_CP033325.1"/>
</dbReference>
<evidence type="ECO:0000256" key="4">
    <source>
        <dbReference type="ARBA" id="ARBA00022825"/>
    </source>
</evidence>
<evidence type="ECO:0000256" key="1">
    <source>
        <dbReference type="ARBA" id="ARBA00006534"/>
    </source>
</evidence>
<protein>
    <submittedName>
        <fullName evidence="5">Dipeptidase PepE</fullName>
        <ecNumber evidence="5">3.4.13.21</ecNumber>
    </submittedName>
</protein>
<gene>
    <name evidence="5" type="primary">pepE</name>
    <name evidence="5" type="ORF">ACFO3F_06765</name>
</gene>
<evidence type="ECO:0000256" key="3">
    <source>
        <dbReference type="ARBA" id="ARBA00022801"/>
    </source>
</evidence>